<sequence length="65" mass="7627">MVIQLSVISYQLSVISYQETGDWFYLKFPTSPLPHFLIRPVCNYIFSLDLQGFQKLAEIKYPLEP</sequence>
<protein>
    <submittedName>
        <fullName evidence="1">Uncharacterized protein</fullName>
    </submittedName>
</protein>
<gene>
    <name evidence="1" type="ORF">EWV92_21095</name>
</gene>
<dbReference type="EMBL" id="SFBI01000195">
    <property type="protein sequence ID" value="TRU30984.1"/>
    <property type="molecule type" value="Genomic_DNA"/>
</dbReference>
<reference evidence="1 2" key="1">
    <citation type="submission" date="2019-01" db="EMBL/GenBank/DDBJ databases">
        <title>Coherence of Microcystis species and biogeography revealed through population genomics.</title>
        <authorList>
            <person name="Perez-Carrascal O.M."/>
            <person name="Terrat Y."/>
            <person name="Giani A."/>
            <person name="Fortin N."/>
            <person name="Tromas N."/>
            <person name="Shapiro B.J."/>
        </authorList>
    </citation>
    <scope>NUCLEOTIDE SEQUENCE [LARGE SCALE GENOMIC DNA]</scope>
    <source>
        <strain evidence="1">Ma_MB_S_20031200_S102</strain>
    </source>
</reference>
<organism evidence="1 2">
    <name type="scientific">Microcystis aeruginosa Ma_MB_S_20031200_S102</name>
    <dbReference type="NCBI Taxonomy" id="2486254"/>
    <lineage>
        <taxon>Bacteria</taxon>
        <taxon>Bacillati</taxon>
        <taxon>Cyanobacteriota</taxon>
        <taxon>Cyanophyceae</taxon>
        <taxon>Oscillatoriophycideae</taxon>
        <taxon>Chroococcales</taxon>
        <taxon>Microcystaceae</taxon>
        <taxon>Microcystis</taxon>
    </lineage>
</organism>
<comment type="caution">
    <text evidence="1">The sequence shown here is derived from an EMBL/GenBank/DDBJ whole genome shotgun (WGS) entry which is preliminary data.</text>
</comment>
<evidence type="ECO:0000313" key="1">
    <source>
        <dbReference type="EMBL" id="TRU30984.1"/>
    </source>
</evidence>
<accession>A0A552E950</accession>
<proteinExistence type="predicted"/>
<evidence type="ECO:0000313" key="2">
    <source>
        <dbReference type="Proteomes" id="UP000317708"/>
    </source>
</evidence>
<dbReference type="Proteomes" id="UP000317708">
    <property type="component" value="Unassembled WGS sequence"/>
</dbReference>
<name>A0A552E950_MICAE</name>
<dbReference type="AlphaFoldDB" id="A0A552E950"/>